<comment type="caution">
    <text evidence="5">The sequence shown here is derived from an EMBL/GenBank/DDBJ whole genome shotgun (WGS) entry which is preliminary data.</text>
</comment>
<dbReference type="SUPFAM" id="SSF50370">
    <property type="entry name" value="Ricin B-like lectins"/>
    <property type="match status" value="1"/>
</dbReference>
<dbReference type="EMBL" id="JAAMPJ010000015">
    <property type="protein sequence ID" value="NGY65227.1"/>
    <property type="molecule type" value="Genomic_DNA"/>
</dbReference>
<organism evidence="5 6">
    <name type="scientific">Lentzea alba</name>
    <dbReference type="NCBI Taxonomy" id="2714351"/>
    <lineage>
        <taxon>Bacteria</taxon>
        <taxon>Bacillati</taxon>
        <taxon>Actinomycetota</taxon>
        <taxon>Actinomycetes</taxon>
        <taxon>Pseudonocardiales</taxon>
        <taxon>Pseudonocardiaceae</taxon>
        <taxon>Lentzea</taxon>
    </lineage>
</organism>
<comment type="similarity">
    <text evidence="1">Belongs to the AB hydrolase superfamily.</text>
</comment>
<dbReference type="AlphaFoldDB" id="A0A7C9RXC2"/>
<evidence type="ECO:0000313" key="5">
    <source>
        <dbReference type="EMBL" id="NGY65227.1"/>
    </source>
</evidence>
<reference evidence="5 6" key="1">
    <citation type="submission" date="2020-03" db="EMBL/GenBank/DDBJ databases">
        <title>Isolation and identification of active actinomycetes.</title>
        <authorList>
            <person name="Sun X."/>
        </authorList>
    </citation>
    <scope>NUCLEOTIDE SEQUENCE [LARGE SCALE GENOMIC DNA]</scope>
    <source>
        <strain evidence="5 6">NEAU-D13</strain>
    </source>
</reference>
<dbReference type="InterPro" id="IPR029058">
    <property type="entry name" value="AB_hydrolase_fold"/>
</dbReference>
<dbReference type="PANTHER" id="PTHR22946">
    <property type="entry name" value="DIENELACTONE HYDROLASE DOMAIN-CONTAINING PROTEIN-RELATED"/>
    <property type="match status" value="1"/>
</dbReference>
<dbReference type="InterPro" id="IPR041127">
    <property type="entry name" value="PET_hydrolase/cutinase-like"/>
</dbReference>
<dbReference type="GO" id="GO:0052689">
    <property type="term" value="F:carboxylic ester hydrolase activity"/>
    <property type="evidence" value="ECO:0007669"/>
    <property type="project" value="UniProtKB-ARBA"/>
</dbReference>
<dbReference type="CDD" id="cd23418">
    <property type="entry name" value="beta-trefoil_Ricin_XLN-like"/>
    <property type="match status" value="1"/>
</dbReference>
<evidence type="ECO:0000259" key="4">
    <source>
        <dbReference type="SMART" id="SM00458"/>
    </source>
</evidence>
<dbReference type="InterPro" id="IPR000772">
    <property type="entry name" value="Ricin_B_lectin"/>
</dbReference>
<dbReference type="InterPro" id="IPR050261">
    <property type="entry name" value="FrsA_esterase"/>
</dbReference>
<accession>A0A7C9RXC2</accession>
<keyword evidence="6" id="KW-1185">Reference proteome</keyword>
<dbReference type="Gene3D" id="2.80.10.50">
    <property type="match status" value="1"/>
</dbReference>
<dbReference type="RefSeq" id="WP_166054040.1">
    <property type="nucleotide sequence ID" value="NZ_JAAMPJ010000015.1"/>
</dbReference>
<keyword evidence="2" id="KW-0378">Hydrolase</keyword>
<evidence type="ECO:0000256" key="3">
    <source>
        <dbReference type="SAM" id="MobiDB-lite"/>
    </source>
</evidence>
<gene>
    <name evidence="5" type="ORF">G7043_40655</name>
</gene>
<evidence type="ECO:0000256" key="1">
    <source>
        <dbReference type="ARBA" id="ARBA00008645"/>
    </source>
</evidence>
<dbReference type="PROSITE" id="PS50231">
    <property type="entry name" value="RICIN_B_LECTIN"/>
    <property type="match status" value="1"/>
</dbReference>
<feature type="domain" description="Ricin B lectin" evidence="4">
    <location>
        <begin position="312"/>
        <end position="437"/>
    </location>
</feature>
<proteinExistence type="inferred from homology"/>
<dbReference type="Proteomes" id="UP000481360">
    <property type="component" value="Unassembled WGS sequence"/>
</dbReference>
<sequence length="438" mass="45761">MSQIQLSQEDPPIRRGGGHSSGPLRRAAIAFAATLGILASTVAPGSASAADNPYQRGPNPTQASIAANRGTFATAETSVGGGNGFGGAKIYYPTDTSQGTFGAIAVSPGYTATWAAEGAWMGHWLASFGFVVIGIDTINRNDREYARGTQLLAALDYLTQRSSVRTRVDPNRLAVMGHSMGGGGTISAALRRPTLKAAIGLAPYYPSQSTSGMQVPTMLLAGQNDGTSTPASIVTFYNDIPASTEKVYLELTGAGHGFPTSNNSVVTRKVIPWMKIFIDQDTRYTQFLCPLQDLTGIRTYRNSCPLLPNDPGTTFSLAGSASGKCADVPGRVQTNGTGLIIWTCNNAGNQQWTQTPAGELRIYGNTKCMDANASGQGARVTINTCNGGNSQKWTVNTNGTVTNAASGRCLDAGGTADNSPVVVNTCNAASGQTWTKRP</sequence>
<protein>
    <submittedName>
        <fullName evidence="5">Lipase</fullName>
    </submittedName>
</protein>
<name>A0A7C9RXC2_9PSEU</name>
<feature type="region of interest" description="Disordered" evidence="3">
    <location>
        <begin position="1"/>
        <end position="21"/>
    </location>
</feature>
<evidence type="ECO:0000313" key="6">
    <source>
        <dbReference type="Proteomes" id="UP000481360"/>
    </source>
</evidence>
<dbReference type="InterPro" id="IPR035992">
    <property type="entry name" value="Ricin_B-like_lectins"/>
</dbReference>
<dbReference type="SMART" id="SM00458">
    <property type="entry name" value="RICIN"/>
    <property type="match status" value="1"/>
</dbReference>
<dbReference type="Pfam" id="PF12740">
    <property type="entry name" value="PETase"/>
    <property type="match status" value="1"/>
</dbReference>
<dbReference type="PANTHER" id="PTHR22946:SF9">
    <property type="entry name" value="POLYKETIDE TRANSFERASE AF380"/>
    <property type="match status" value="1"/>
</dbReference>
<dbReference type="SUPFAM" id="SSF53474">
    <property type="entry name" value="alpha/beta-Hydrolases"/>
    <property type="match status" value="1"/>
</dbReference>
<evidence type="ECO:0000256" key="2">
    <source>
        <dbReference type="ARBA" id="ARBA00022801"/>
    </source>
</evidence>
<dbReference type="Gene3D" id="3.40.50.1820">
    <property type="entry name" value="alpha/beta hydrolase"/>
    <property type="match status" value="1"/>
</dbReference>
<dbReference type="Pfam" id="PF00652">
    <property type="entry name" value="Ricin_B_lectin"/>
    <property type="match status" value="1"/>
</dbReference>